<feature type="region of interest" description="Disordered" evidence="1">
    <location>
        <begin position="20"/>
        <end position="74"/>
    </location>
</feature>
<evidence type="ECO:0000313" key="3">
    <source>
        <dbReference type="Proteomes" id="UP000604825"/>
    </source>
</evidence>
<accession>A0A811PT60</accession>
<dbReference type="AlphaFoldDB" id="A0A811PT60"/>
<feature type="compositionally biased region" description="Basic and acidic residues" evidence="1">
    <location>
        <begin position="50"/>
        <end position="71"/>
    </location>
</feature>
<dbReference type="EMBL" id="CAJGYO010000007">
    <property type="protein sequence ID" value="CAD6246748.1"/>
    <property type="molecule type" value="Genomic_DNA"/>
</dbReference>
<evidence type="ECO:0000256" key="1">
    <source>
        <dbReference type="SAM" id="MobiDB-lite"/>
    </source>
</evidence>
<reference evidence="2" key="1">
    <citation type="submission" date="2020-10" db="EMBL/GenBank/DDBJ databases">
        <authorList>
            <person name="Han B."/>
            <person name="Lu T."/>
            <person name="Zhao Q."/>
            <person name="Huang X."/>
            <person name="Zhao Y."/>
        </authorList>
    </citation>
    <scope>NUCLEOTIDE SEQUENCE</scope>
</reference>
<feature type="compositionally biased region" description="Basic and acidic residues" evidence="1">
    <location>
        <begin position="20"/>
        <end position="33"/>
    </location>
</feature>
<gene>
    <name evidence="2" type="ORF">NCGR_LOCUS30992</name>
</gene>
<evidence type="ECO:0000313" key="2">
    <source>
        <dbReference type="EMBL" id="CAD6246748.1"/>
    </source>
</evidence>
<protein>
    <submittedName>
        <fullName evidence="2">Uncharacterized protein</fullName>
    </submittedName>
</protein>
<name>A0A811PT60_9POAL</name>
<proteinExistence type="predicted"/>
<keyword evidence="3" id="KW-1185">Reference proteome</keyword>
<dbReference type="Proteomes" id="UP000604825">
    <property type="component" value="Unassembled WGS sequence"/>
</dbReference>
<sequence>MGLQTQSLSALSCFAVARRSHDEEAVPRGHDVGGVEQPVVGERAQRKGRLAMEAEEVSRHASRSPRDEARPRGGVLVVKGAEGEEAEESDRQPPWCAAEEGGIAGHKVAPTPGACRWRLCGRGRQGWGCSRRWRGGLRQSAAPRRRQRWPGAAAWRVALAGARRMDMDIKPLLLLRSVAPAIEEGGAIANLLNDQSSPRGAQTTRSDISR</sequence>
<organism evidence="2 3">
    <name type="scientific">Miscanthus lutarioriparius</name>
    <dbReference type="NCBI Taxonomy" id="422564"/>
    <lineage>
        <taxon>Eukaryota</taxon>
        <taxon>Viridiplantae</taxon>
        <taxon>Streptophyta</taxon>
        <taxon>Embryophyta</taxon>
        <taxon>Tracheophyta</taxon>
        <taxon>Spermatophyta</taxon>
        <taxon>Magnoliopsida</taxon>
        <taxon>Liliopsida</taxon>
        <taxon>Poales</taxon>
        <taxon>Poaceae</taxon>
        <taxon>PACMAD clade</taxon>
        <taxon>Panicoideae</taxon>
        <taxon>Andropogonodae</taxon>
        <taxon>Andropogoneae</taxon>
        <taxon>Saccharinae</taxon>
        <taxon>Miscanthus</taxon>
    </lineage>
</organism>
<comment type="caution">
    <text evidence="2">The sequence shown here is derived from an EMBL/GenBank/DDBJ whole genome shotgun (WGS) entry which is preliminary data.</text>
</comment>